<dbReference type="KEGG" id="acek:FLP30_03190"/>
<evidence type="ECO:0000313" key="2">
    <source>
        <dbReference type="EMBL" id="QEO16878.1"/>
    </source>
</evidence>
<accession>A0A5C1YN02</accession>
<feature type="region of interest" description="Disordered" evidence="1">
    <location>
        <begin position="1"/>
        <end position="50"/>
    </location>
</feature>
<evidence type="ECO:0008006" key="4">
    <source>
        <dbReference type="Google" id="ProtNLM"/>
    </source>
</evidence>
<protein>
    <recommendedName>
        <fullName evidence="4">Flagellar assembly protein FliH/Type III secretion system HrpE domain-containing protein</fullName>
    </recommendedName>
</protein>
<evidence type="ECO:0000313" key="3">
    <source>
        <dbReference type="Proteomes" id="UP000324536"/>
    </source>
</evidence>
<dbReference type="OrthoDB" id="7218570at2"/>
<organism evidence="2 3">
    <name type="scientific">Acetobacter vaccinii</name>
    <dbReference type="NCBI Taxonomy" id="2592655"/>
    <lineage>
        <taxon>Bacteria</taxon>
        <taxon>Pseudomonadati</taxon>
        <taxon>Pseudomonadota</taxon>
        <taxon>Alphaproteobacteria</taxon>
        <taxon>Acetobacterales</taxon>
        <taxon>Acetobacteraceae</taxon>
        <taxon>Acetobacter</taxon>
    </lineage>
</organism>
<gene>
    <name evidence="2" type="ORF">FLP30_03190</name>
</gene>
<name>A0A5C1YN02_9PROT</name>
<dbReference type="Proteomes" id="UP000324536">
    <property type="component" value="Chromosome"/>
</dbReference>
<dbReference type="EMBL" id="CP043506">
    <property type="protein sequence ID" value="QEO16878.1"/>
    <property type="molecule type" value="Genomic_DNA"/>
</dbReference>
<reference evidence="2 3" key="1">
    <citation type="submission" date="2019-09" db="EMBL/GenBank/DDBJ databases">
        <title>Genome sequencing of strain KACC 21233.</title>
        <authorList>
            <person name="Heo J."/>
            <person name="Kim S.-J."/>
            <person name="Kim J.-S."/>
            <person name="Hong S.-B."/>
            <person name="Kwon S.-W."/>
        </authorList>
    </citation>
    <scope>NUCLEOTIDE SEQUENCE [LARGE SCALE GENOMIC DNA]</scope>
    <source>
        <strain evidence="2 3">KACC 21233</strain>
    </source>
</reference>
<sequence length="236" mass="24998">MADQLDPLSAQAGVAGLRLPRELPDMEDFGAPPPAQAQVAEPEPEEDSLAPDQMLVSEAELATLRDTAFNEGVEKGAQEREAALQTQHAADLTALADAFAAESQRRAQGLQEAADAFVLTVTDVVRALTALDGSLLEGMQRDLTAEAASFVATCDGDITVQCAPEDAPRLQTLLRGHSNVQVEAGQDTGQGLMHIVSPTHSIVIDSEQWRKAVGEKIIAAVTALAEQRTKGPERKA</sequence>
<dbReference type="RefSeq" id="WP_149278558.1">
    <property type="nucleotide sequence ID" value="NZ_CP043506.1"/>
</dbReference>
<proteinExistence type="predicted"/>
<evidence type="ECO:0000256" key="1">
    <source>
        <dbReference type="SAM" id="MobiDB-lite"/>
    </source>
</evidence>
<keyword evidence="3" id="KW-1185">Reference proteome</keyword>
<dbReference type="AlphaFoldDB" id="A0A5C1YN02"/>